<sequence length="162" mass="17910">MHLAVHFGLEAPLRGFLQQPSINVNSFLPREGKTPVLIAASHGYEDVMRALLEKEDIDLTATNYNVQDALRIAAMGGHEGIDLNGRTALFQAAHYGHEEVVRLLVEESGINISLEDDYKNTALSRATEERFDSIVELLRRAQNTGINSKDHDENASLSNAVE</sequence>
<feature type="repeat" description="ANK" evidence="3">
    <location>
        <begin position="31"/>
        <end position="54"/>
    </location>
</feature>
<dbReference type="Gene3D" id="1.25.40.20">
    <property type="entry name" value="Ankyrin repeat-containing domain"/>
    <property type="match status" value="2"/>
</dbReference>
<keyword evidence="2 3" id="KW-0040">ANK repeat</keyword>
<dbReference type="Proteomes" id="UP000018144">
    <property type="component" value="Unassembled WGS sequence"/>
</dbReference>
<keyword evidence="5" id="KW-1185">Reference proteome</keyword>
<dbReference type="PANTHER" id="PTHR24173:SF74">
    <property type="entry name" value="ANKYRIN REPEAT DOMAIN-CONTAINING PROTEIN 16"/>
    <property type="match status" value="1"/>
</dbReference>
<reference evidence="4 5" key="1">
    <citation type="journal article" date="2013" name="PLoS Genet.">
        <title>The genome and development-dependent transcriptomes of Pyronema confluens: a window into fungal evolution.</title>
        <authorList>
            <person name="Traeger S."/>
            <person name="Altegoer F."/>
            <person name="Freitag M."/>
            <person name="Gabaldon T."/>
            <person name="Kempken F."/>
            <person name="Kumar A."/>
            <person name="Marcet-Houben M."/>
            <person name="Poggeler S."/>
            <person name="Stajich J.E."/>
            <person name="Nowrousian M."/>
        </authorList>
    </citation>
    <scope>NUCLEOTIDE SEQUENCE [LARGE SCALE GENOMIC DNA]</scope>
    <source>
        <strain evidence="5">CBS 100304</strain>
        <tissue evidence="4">Vegetative mycelium</tissue>
    </source>
</reference>
<dbReference type="InterPro" id="IPR002110">
    <property type="entry name" value="Ankyrin_rpt"/>
</dbReference>
<dbReference type="OrthoDB" id="426293at2759"/>
<proteinExistence type="predicted"/>
<dbReference type="PROSITE" id="PS50297">
    <property type="entry name" value="ANK_REP_REGION"/>
    <property type="match status" value="2"/>
</dbReference>
<dbReference type="EMBL" id="HF936249">
    <property type="protein sequence ID" value="CCX33884.1"/>
    <property type="molecule type" value="Genomic_DNA"/>
</dbReference>
<dbReference type="SUPFAM" id="SSF48403">
    <property type="entry name" value="Ankyrin repeat"/>
    <property type="match status" value="1"/>
</dbReference>
<dbReference type="SMART" id="SM00248">
    <property type="entry name" value="ANK"/>
    <property type="match status" value="3"/>
</dbReference>
<evidence type="ECO:0000313" key="5">
    <source>
        <dbReference type="Proteomes" id="UP000018144"/>
    </source>
</evidence>
<dbReference type="PROSITE" id="PS50088">
    <property type="entry name" value="ANK_REPEAT"/>
    <property type="match status" value="2"/>
</dbReference>
<dbReference type="eggNOG" id="KOG0504">
    <property type="taxonomic scope" value="Eukaryota"/>
</dbReference>
<dbReference type="STRING" id="1076935.U4LQQ4"/>
<dbReference type="AlphaFoldDB" id="U4LQQ4"/>
<evidence type="ECO:0000313" key="4">
    <source>
        <dbReference type="EMBL" id="CCX33884.1"/>
    </source>
</evidence>
<name>U4LQQ4_PYROM</name>
<keyword evidence="1" id="KW-0677">Repeat</keyword>
<dbReference type="PANTHER" id="PTHR24173">
    <property type="entry name" value="ANKYRIN REPEAT CONTAINING"/>
    <property type="match status" value="1"/>
</dbReference>
<protein>
    <submittedName>
        <fullName evidence="4">Similar to E3 ubiquitin-protein ligase mib1 acc. no. Q6GNY1</fullName>
    </submittedName>
</protein>
<gene>
    <name evidence="4" type="ORF">PCON_02126</name>
</gene>
<dbReference type="InterPro" id="IPR036770">
    <property type="entry name" value="Ankyrin_rpt-contain_sf"/>
</dbReference>
<evidence type="ECO:0000256" key="3">
    <source>
        <dbReference type="PROSITE-ProRule" id="PRU00023"/>
    </source>
</evidence>
<dbReference type="Pfam" id="PF12796">
    <property type="entry name" value="Ank_2"/>
    <property type="match status" value="2"/>
</dbReference>
<feature type="repeat" description="ANK" evidence="3">
    <location>
        <begin position="84"/>
        <end position="117"/>
    </location>
</feature>
<organism evidence="4 5">
    <name type="scientific">Pyronema omphalodes (strain CBS 100304)</name>
    <name type="common">Pyronema confluens</name>
    <dbReference type="NCBI Taxonomy" id="1076935"/>
    <lineage>
        <taxon>Eukaryota</taxon>
        <taxon>Fungi</taxon>
        <taxon>Dikarya</taxon>
        <taxon>Ascomycota</taxon>
        <taxon>Pezizomycotina</taxon>
        <taxon>Pezizomycetes</taxon>
        <taxon>Pezizales</taxon>
        <taxon>Pyronemataceae</taxon>
        <taxon>Pyronema</taxon>
    </lineage>
</organism>
<evidence type="ECO:0000256" key="1">
    <source>
        <dbReference type="ARBA" id="ARBA00022737"/>
    </source>
</evidence>
<accession>U4LQQ4</accession>
<evidence type="ECO:0000256" key="2">
    <source>
        <dbReference type="ARBA" id="ARBA00023043"/>
    </source>
</evidence>